<keyword evidence="3 8" id="KW-0597">Phosphoprotein</keyword>
<dbReference type="PANTHER" id="PTHR42713">
    <property type="entry name" value="HISTIDINE KINASE-RELATED"/>
    <property type="match status" value="1"/>
</dbReference>
<reference evidence="11 12" key="1">
    <citation type="submission" date="2024-09" db="EMBL/GenBank/DDBJ databases">
        <authorList>
            <person name="Sun Q."/>
            <person name="Mori K."/>
        </authorList>
    </citation>
    <scope>NUCLEOTIDE SEQUENCE [LARGE SCALE GENOMIC DNA]</scope>
    <source>
        <strain evidence="11 12">TBRC 4576</strain>
    </source>
</reference>
<evidence type="ECO:0000256" key="6">
    <source>
        <dbReference type="ARBA" id="ARBA00023125"/>
    </source>
</evidence>
<feature type="domain" description="Response regulatory" evidence="10">
    <location>
        <begin position="3"/>
        <end position="120"/>
    </location>
</feature>
<evidence type="ECO:0000259" key="10">
    <source>
        <dbReference type="PROSITE" id="PS50110"/>
    </source>
</evidence>
<dbReference type="InterPro" id="IPR051552">
    <property type="entry name" value="HptR"/>
</dbReference>
<dbReference type="PANTHER" id="PTHR42713:SF3">
    <property type="entry name" value="TRANSCRIPTIONAL REGULATORY PROTEIN HPTR"/>
    <property type="match status" value="1"/>
</dbReference>
<dbReference type="SMART" id="SM00448">
    <property type="entry name" value="REC"/>
    <property type="match status" value="1"/>
</dbReference>
<evidence type="ECO:0000256" key="3">
    <source>
        <dbReference type="ARBA" id="ARBA00022553"/>
    </source>
</evidence>
<dbReference type="Gene3D" id="3.40.50.2300">
    <property type="match status" value="1"/>
</dbReference>
<dbReference type="Pfam" id="PF12833">
    <property type="entry name" value="HTH_18"/>
    <property type="match status" value="1"/>
</dbReference>
<organism evidence="11 12">
    <name type="scientific">Lactiplantibacillus modestisalitolerans</name>
    <dbReference type="NCBI Taxonomy" id="1457219"/>
    <lineage>
        <taxon>Bacteria</taxon>
        <taxon>Bacillati</taxon>
        <taxon>Bacillota</taxon>
        <taxon>Bacilli</taxon>
        <taxon>Lactobacillales</taxon>
        <taxon>Lactobacillaceae</taxon>
        <taxon>Lactiplantibacillus</taxon>
    </lineage>
</organism>
<keyword evidence="5" id="KW-0805">Transcription regulation</keyword>
<dbReference type="SUPFAM" id="SSF52172">
    <property type="entry name" value="CheY-like"/>
    <property type="match status" value="1"/>
</dbReference>
<evidence type="ECO:0000256" key="2">
    <source>
        <dbReference type="ARBA" id="ARBA00022490"/>
    </source>
</evidence>
<dbReference type="Pfam" id="PF00072">
    <property type="entry name" value="Response_reg"/>
    <property type="match status" value="1"/>
</dbReference>
<evidence type="ECO:0000256" key="7">
    <source>
        <dbReference type="ARBA" id="ARBA00023163"/>
    </source>
</evidence>
<evidence type="ECO:0000256" key="1">
    <source>
        <dbReference type="ARBA" id="ARBA00004496"/>
    </source>
</evidence>
<keyword evidence="6" id="KW-0238">DNA-binding</keyword>
<name>A0ABV5WSV0_9LACO</name>
<dbReference type="PROSITE" id="PS01124">
    <property type="entry name" value="HTH_ARAC_FAMILY_2"/>
    <property type="match status" value="1"/>
</dbReference>
<dbReference type="InterPro" id="IPR009057">
    <property type="entry name" value="Homeodomain-like_sf"/>
</dbReference>
<dbReference type="InterPro" id="IPR001789">
    <property type="entry name" value="Sig_transdc_resp-reg_receiver"/>
</dbReference>
<gene>
    <name evidence="11" type="ORF">ACFFLI_04080</name>
</gene>
<comment type="caution">
    <text evidence="11">The sequence shown here is derived from an EMBL/GenBank/DDBJ whole genome shotgun (WGS) entry which is preliminary data.</text>
</comment>
<dbReference type="CDD" id="cd17536">
    <property type="entry name" value="REC_YesN-like"/>
    <property type="match status" value="1"/>
</dbReference>
<dbReference type="SMART" id="SM00342">
    <property type="entry name" value="HTH_ARAC"/>
    <property type="match status" value="1"/>
</dbReference>
<proteinExistence type="predicted"/>
<dbReference type="RefSeq" id="WP_137642459.1">
    <property type="nucleotide sequence ID" value="NZ_BJEA01000008.1"/>
</dbReference>
<sequence>MHRVMIVDDEYMILKGMAKIVDWGQYGFEIVQTARNGKQALTAFKQAPVDLVITDVRMPEMTGIDLMRGLETLPQPPIVIVLSGYQEFDYVKQALRLGAVDYLVKPIDAHELERVLKQVQARLEQRQQADATQRYYLEMQTERLVAQELNAAQTAQLLASAGVAPDQTKFTMVCYNQVTNLEALAQACREQRQKLYYSSQNQLMIVFVGSHTLLNQFVRQLEATQLISGKAFVTVGQRVSQLAKLADSLEQAQTLAELYQFYEDRAPFLSGARRVEWLRQAEIPKISLDAFKQALAADDRDEMTALVHAMFAKLSAEHVAPSYARQVAFLILNVLSNHQTLSNQDYEQQLAAVDDAPTLAVLEDAIVTMIATYEPKQQYVFSQNINRVVDIVAKEYAQDLSLTQIAERLHLNPVYLGQLFKKEVHTSFSKYLNQYRIDQAKQLLVNTDDSITNIALAIGYTNSGYFYKNFRVICDISPKEYRQQALRHKQPAH</sequence>
<dbReference type="SUPFAM" id="SSF46689">
    <property type="entry name" value="Homeodomain-like"/>
    <property type="match status" value="2"/>
</dbReference>
<comment type="subcellular location">
    <subcellularLocation>
        <location evidence="1">Cytoplasm</location>
    </subcellularLocation>
</comment>
<keyword evidence="4" id="KW-0902">Two-component regulatory system</keyword>
<evidence type="ECO:0000256" key="5">
    <source>
        <dbReference type="ARBA" id="ARBA00023015"/>
    </source>
</evidence>
<evidence type="ECO:0000313" key="11">
    <source>
        <dbReference type="EMBL" id="MFB9769053.1"/>
    </source>
</evidence>
<dbReference type="Proteomes" id="UP001589691">
    <property type="component" value="Unassembled WGS sequence"/>
</dbReference>
<feature type="modified residue" description="4-aspartylphosphate" evidence="8">
    <location>
        <position position="55"/>
    </location>
</feature>
<dbReference type="Gene3D" id="1.10.10.60">
    <property type="entry name" value="Homeodomain-like"/>
    <property type="match status" value="2"/>
</dbReference>
<dbReference type="EMBL" id="JBHLZY010000009">
    <property type="protein sequence ID" value="MFB9769053.1"/>
    <property type="molecule type" value="Genomic_DNA"/>
</dbReference>
<evidence type="ECO:0000256" key="8">
    <source>
        <dbReference type="PROSITE-ProRule" id="PRU00169"/>
    </source>
</evidence>
<accession>A0ABV5WSV0</accession>
<protein>
    <submittedName>
        <fullName evidence="11">Response regulator</fullName>
    </submittedName>
</protein>
<keyword evidence="7" id="KW-0804">Transcription</keyword>
<dbReference type="InterPro" id="IPR018060">
    <property type="entry name" value="HTH_AraC"/>
</dbReference>
<evidence type="ECO:0000256" key="4">
    <source>
        <dbReference type="ARBA" id="ARBA00023012"/>
    </source>
</evidence>
<keyword evidence="2" id="KW-0963">Cytoplasm</keyword>
<keyword evidence="12" id="KW-1185">Reference proteome</keyword>
<evidence type="ECO:0000259" key="9">
    <source>
        <dbReference type="PROSITE" id="PS01124"/>
    </source>
</evidence>
<feature type="domain" description="HTH araC/xylS-type" evidence="9">
    <location>
        <begin position="386"/>
        <end position="484"/>
    </location>
</feature>
<evidence type="ECO:0000313" key="12">
    <source>
        <dbReference type="Proteomes" id="UP001589691"/>
    </source>
</evidence>
<dbReference type="PROSITE" id="PS50110">
    <property type="entry name" value="RESPONSE_REGULATORY"/>
    <property type="match status" value="1"/>
</dbReference>
<dbReference type="InterPro" id="IPR011006">
    <property type="entry name" value="CheY-like_superfamily"/>
</dbReference>